<feature type="region of interest" description="Disordered" evidence="1">
    <location>
        <begin position="154"/>
        <end position="174"/>
    </location>
</feature>
<dbReference type="Proteomes" id="UP001165090">
    <property type="component" value="Unassembled WGS sequence"/>
</dbReference>
<gene>
    <name evidence="2" type="ORF">VaNZ11_012242</name>
</gene>
<dbReference type="EMBL" id="BSDZ01000079">
    <property type="protein sequence ID" value="GLI67915.1"/>
    <property type="molecule type" value="Genomic_DNA"/>
</dbReference>
<feature type="compositionally biased region" description="Polar residues" evidence="1">
    <location>
        <begin position="154"/>
        <end position="167"/>
    </location>
</feature>
<feature type="compositionally biased region" description="Polar residues" evidence="1">
    <location>
        <begin position="483"/>
        <end position="494"/>
    </location>
</feature>
<evidence type="ECO:0000313" key="3">
    <source>
        <dbReference type="Proteomes" id="UP001165090"/>
    </source>
</evidence>
<feature type="compositionally biased region" description="Low complexity" evidence="1">
    <location>
        <begin position="508"/>
        <end position="526"/>
    </location>
</feature>
<feature type="compositionally biased region" description="Polar residues" evidence="1">
    <location>
        <begin position="286"/>
        <end position="296"/>
    </location>
</feature>
<proteinExistence type="predicted"/>
<feature type="region of interest" description="Disordered" evidence="1">
    <location>
        <begin position="277"/>
        <end position="296"/>
    </location>
</feature>
<protein>
    <submittedName>
        <fullName evidence="2">Uncharacterized protein</fullName>
    </submittedName>
</protein>
<organism evidence="2 3">
    <name type="scientific">Volvox africanus</name>
    <dbReference type="NCBI Taxonomy" id="51714"/>
    <lineage>
        <taxon>Eukaryota</taxon>
        <taxon>Viridiplantae</taxon>
        <taxon>Chlorophyta</taxon>
        <taxon>core chlorophytes</taxon>
        <taxon>Chlorophyceae</taxon>
        <taxon>CS clade</taxon>
        <taxon>Chlamydomonadales</taxon>
        <taxon>Volvocaceae</taxon>
        <taxon>Volvox</taxon>
    </lineage>
</organism>
<feature type="compositionally biased region" description="Low complexity" evidence="1">
    <location>
        <begin position="577"/>
        <end position="599"/>
    </location>
</feature>
<sequence>MDARMDAQTSAAARPLTRGDLNRAKIMILEEIKSLSKMVTDRVMTHLSRTEELYRTAPAAGNLQVSQLAQTSTFLDPEPVRTGLSMDGLHTSCPQLEAAHKKRPGVPIHVPALLRPPLMTCDDLEELLAQRLAHDPLLPLRWEQELQARLLAQTPTPGSTPLHSTGASPSITPISTSPPSPLLGLCRSMSTHICFSNADVDAAAPFAVRGLPGGSVLSQPSRGVSGWEAISDFNATCLSGPGPLSTGTAIAPSSLSGVRTSSGVTIPAGLEIPGFPGPRRYLPTDGTLSPSSCQRNLNESIPHEAAVTTDGSMDHFGGGRQEIYEELSRFTHPSSSCWSQSSSAGSAERDALYADTWGFRPQSMKSNISAATAAAGEAVAAAANEVVGPRRELPQGLVQEILRQLAMVQSSGGTSAVYKASGTAPGRIVAGAGGIATEVCSGGQSSSRIPRPASAESGPDREVHRNVAAAGDLGHRTQPPTLPVTSSRSASATPVYNPGFLPDRQPRQRQQPSPQQQQQQQQQPGQCISNSGKPTNCLLASSSSSSFSHSEARISSGEGRSADANTFAAGRHLDGRPAAGCSASTSSSSSFATLPGSSAGNPSLTGSPLDSNTGAIASGLLSSSQHLAMSPAFCSSCRESYSCLSYGQPDL</sequence>
<reference evidence="2 3" key="1">
    <citation type="journal article" date="2023" name="IScience">
        <title>Expanded male sex-determining region conserved during the evolution of homothallism in the green alga Volvox.</title>
        <authorList>
            <person name="Yamamoto K."/>
            <person name="Matsuzaki R."/>
            <person name="Mahakham W."/>
            <person name="Heman W."/>
            <person name="Sekimoto H."/>
            <person name="Kawachi M."/>
            <person name="Minakuchi Y."/>
            <person name="Toyoda A."/>
            <person name="Nozaki H."/>
        </authorList>
    </citation>
    <scope>NUCLEOTIDE SEQUENCE [LARGE SCALE GENOMIC DNA]</scope>
    <source>
        <strain evidence="2 3">NIES-4468</strain>
    </source>
</reference>
<evidence type="ECO:0000256" key="1">
    <source>
        <dbReference type="SAM" id="MobiDB-lite"/>
    </source>
</evidence>
<comment type="caution">
    <text evidence="2">The sequence shown here is derived from an EMBL/GenBank/DDBJ whole genome shotgun (WGS) entry which is preliminary data.</text>
</comment>
<feature type="region of interest" description="Disordered" evidence="1">
    <location>
        <begin position="439"/>
        <end position="544"/>
    </location>
</feature>
<evidence type="ECO:0000313" key="2">
    <source>
        <dbReference type="EMBL" id="GLI67915.1"/>
    </source>
</evidence>
<feature type="region of interest" description="Disordered" evidence="1">
    <location>
        <begin position="577"/>
        <end position="607"/>
    </location>
</feature>
<feature type="compositionally biased region" description="Polar residues" evidence="1">
    <location>
        <begin position="527"/>
        <end position="540"/>
    </location>
</feature>
<name>A0ABQ5SDD7_9CHLO</name>
<accession>A0ABQ5SDD7</accession>
<keyword evidence="3" id="KW-1185">Reference proteome</keyword>